<evidence type="ECO:0000256" key="3">
    <source>
        <dbReference type="ARBA" id="ARBA00022475"/>
    </source>
</evidence>
<name>A0A840S820_9BURK</name>
<keyword evidence="8" id="KW-1185">Reference proteome</keyword>
<dbReference type="PROSITE" id="PS00211">
    <property type="entry name" value="ABC_TRANSPORTER_1"/>
    <property type="match status" value="1"/>
</dbReference>
<keyword evidence="3" id="KW-0472">Membrane</keyword>
<dbReference type="Gene3D" id="3.40.50.300">
    <property type="entry name" value="P-loop containing nucleotide triphosphate hydrolases"/>
    <property type="match status" value="1"/>
</dbReference>
<dbReference type="GO" id="GO:0005524">
    <property type="term" value="F:ATP binding"/>
    <property type="evidence" value="ECO:0007669"/>
    <property type="project" value="UniProtKB-KW"/>
</dbReference>
<sequence length="246" mass="26299">MLHLDHLHLRFGALPVLEGFSMDLAAGERVALLGPSGCGKSSVLRLVGGLLAPSGGRIAGLPLRTASVFQQATLMPWATVRDNVALPLRLAGQTAATARAQAAGLLQRVGLQGFADALPHTLSGGMQMRAALARAWVTDPELLLLDEPFGALDEQSREQLGQELLSWCAARPALACILVTHSVFEAVALADRVLVLSPRPARVLLEIDVRAIRELAHQQAANWTEQDAYFALVRQAQQALQRGMTA</sequence>
<dbReference type="InterPro" id="IPR027417">
    <property type="entry name" value="P-loop_NTPase"/>
</dbReference>
<evidence type="ECO:0000256" key="1">
    <source>
        <dbReference type="ARBA" id="ARBA00005417"/>
    </source>
</evidence>
<dbReference type="PANTHER" id="PTHR42788:SF13">
    <property type="entry name" value="ALIPHATIC SULFONATES IMPORT ATP-BINDING PROTEIN SSUB"/>
    <property type="match status" value="1"/>
</dbReference>
<keyword evidence="5 7" id="KW-0067">ATP-binding</keyword>
<dbReference type="InterPro" id="IPR003593">
    <property type="entry name" value="AAA+_ATPase"/>
</dbReference>
<dbReference type="RefSeq" id="WP_175423442.1">
    <property type="nucleotide sequence ID" value="NZ_CP040709.1"/>
</dbReference>
<dbReference type="InterPro" id="IPR003439">
    <property type="entry name" value="ABC_transporter-like_ATP-bd"/>
</dbReference>
<reference evidence="7 8" key="1">
    <citation type="submission" date="2020-08" db="EMBL/GenBank/DDBJ databases">
        <title>Genomic Encyclopedia of Type Strains, Phase IV (KMG-IV): sequencing the most valuable type-strain genomes for metagenomic binning, comparative biology and taxonomic classification.</title>
        <authorList>
            <person name="Goeker M."/>
        </authorList>
    </citation>
    <scope>NUCLEOTIDE SEQUENCE [LARGE SCALE GENOMIC DNA]</scope>
    <source>
        <strain evidence="7 8">DSM 23958</strain>
    </source>
</reference>
<comment type="similarity">
    <text evidence="1">Belongs to the ABC transporter superfamily.</text>
</comment>
<proteinExistence type="inferred from homology"/>
<evidence type="ECO:0000313" key="7">
    <source>
        <dbReference type="EMBL" id="MBB5205156.1"/>
    </source>
</evidence>
<keyword evidence="2" id="KW-0813">Transport</keyword>
<dbReference type="Pfam" id="PF00005">
    <property type="entry name" value="ABC_tran"/>
    <property type="match status" value="1"/>
</dbReference>
<dbReference type="GO" id="GO:0016887">
    <property type="term" value="F:ATP hydrolysis activity"/>
    <property type="evidence" value="ECO:0007669"/>
    <property type="project" value="InterPro"/>
</dbReference>
<keyword evidence="4" id="KW-0547">Nucleotide-binding</keyword>
<dbReference type="InterPro" id="IPR050166">
    <property type="entry name" value="ABC_transporter_ATP-bind"/>
</dbReference>
<feature type="domain" description="ABC transporter" evidence="6">
    <location>
        <begin position="2"/>
        <end position="223"/>
    </location>
</feature>
<protein>
    <submittedName>
        <fullName evidence="7">NitT/TauT family transport system ATP-binding protein</fullName>
    </submittedName>
</protein>
<evidence type="ECO:0000313" key="8">
    <source>
        <dbReference type="Proteomes" id="UP000554837"/>
    </source>
</evidence>
<organism evidence="7 8">
    <name type="scientific">Inhella inkyongensis</name>
    <dbReference type="NCBI Taxonomy" id="392593"/>
    <lineage>
        <taxon>Bacteria</taxon>
        <taxon>Pseudomonadati</taxon>
        <taxon>Pseudomonadota</taxon>
        <taxon>Betaproteobacteria</taxon>
        <taxon>Burkholderiales</taxon>
        <taxon>Sphaerotilaceae</taxon>
        <taxon>Inhella</taxon>
    </lineage>
</organism>
<evidence type="ECO:0000256" key="5">
    <source>
        <dbReference type="ARBA" id="ARBA00022840"/>
    </source>
</evidence>
<dbReference type="EMBL" id="JACHHO010000003">
    <property type="protein sequence ID" value="MBB5205156.1"/>
    <property type="molecule type" value="Genomic_DNA"/>
</dbReference>
<dbReference type="PANTHER" id="PTHR42788">
    <property type="entry name" value="TAURINE IMPORT ATP-BINDING PROTEIN-RELATED"/>
    <property type="match status" value="1"/>
</dbReference>
<gene>
    <name evidence="7" type="ORF">HNQ51_002475</name>
</gene>
<comment type="caution">
    <text evidence="7">The sequence shown here is derived from an EMBL/GenBank/DDBJ whole genome shotgun (WGS) entry which is preliminary data.</text>
</comment>
<evidence type="ECO:0000256" key="4">
    <source>
        <dbReference type="ARBA" id="ARBA00022741"/>
    </source>
</evidence>
<dbReference type="AlphaFoldDB" id="A0A840S820"/>
<dbReference type="Proteomes" id="UP000554837">
    <property type="component" value="Unassembled WGS sequence"/>
</dbReference>
<evidence type="ECO:0000259" key="6">
    <source>
        <dbReference type="PROSITE" id="PS50893"/>
    </source>
</evidence>
<dbReference type="SUPFAM" id="SSF52540">
    <property type="entry name" value="P-loop containing nucleoside triphosphate hydrolases"/>
    <property type="match status" value="1"/>
</dbReference>
<accession>A0A840S820</accession>
<dbReference type="InterPro" id="IPR017871">
    <property type="entry name" value="ABC_transporter-like_CS"/>
</dbReference>
<dbReference type="PROSITE" id="PS50893">
    <property type="entry name" value="ABC_TRANSPORTER_2"/>
    <property type="match status" value="1"/>
</dbReference>
<evidence type="ECO:0000256" key="2">
    <source>
        <dbReference type="ARBA" id="ARBA00022448"/>
    </source>
</evidence>
<dbReference type="SMART" id="SM00382">
    <property type="entry name" value="AAA"/>
    <property type="match status" value="1"/>
</dbReference>
<keyword evidence="3" id="KW-1003">Cell membrane</keyword>